<comment type="caution">
    <text evidence="1">The sequence shown here is derived from an EMBL/GenBank/DDBJ whole genome shotgun (WGS) entry which is preliminary data.</text>
</comment>
<organism evidence="1">
    <name type="scientific">marine sediment metagenome</name>
    <dbReference type="NCBI Taxonomy" id="412755"/>
    <lineage>
        <taxon>unclassified sequences</taxon>
        <taxon>metagenomes</taxon>
        <taxon>ecological metagenomes</taxon>
    </lineage>
</organism>
<accession>X1JSV4</accession>
<dbReference type="InterPro" id="IPR011101">
    <property type="entry name" value="DUF5131"/>
</dbReference>
<dbReference type="AlphaFoldDB" id="X1JSV4"/>
<name>X1JSV4_9ZZZZ</name>
<reference evidence="1" key="1">
    <citation type="journal article" date="2014" name="Front. Microbiol.">
        <title>High frequency of phylogenetically diverse reductive dehalogenase-homologous genes in deep subseafloor sedimentary metagenomes.</title>
        <authorList>
            <person name="Kawai M."/>
            <person name="Futagami T."/>
            <person name="Toyoda A."/>
            <person name="Takaki Y."/>
            <person name="Nishi S."/>
            <person name="Hori S."/>
            <person name="Arai W."/>
            <person name="Tsubouchi T."/>
            <person name="Morono Y."/>
            <person name="Uchiyama I."/>
            <person name="Ito T."/>
            <person name="Fujiyama A."/>
            <person name="Inagaki F."/>
            <person name="Takami H."/>
        </authorList>
    </citation>
    <scope>NUCLEOTIDE SEQUENCE</scope>
    <source>
        <strain evidence="1">Expedition CK06-06</strain>
    </source>
</reference>
<evidence type="ECO:0000313" key="1">
    <source>
        <dbReference type="EMBL" id="GAH97147.1"/>
    </source>
</evidence>
<dbReference type="Pfam" id="PF07505">
    <property type="entry name" value="DUF5131"/>
    <property type="match status" value="1"/>
</dbReference>
<sequence length="146" mass="16698">MGVTATDTSQYEKAMAVLPHIEAMVKYISFEPLLSNIEIYDGDLAFLKWLILGAMTGTRWDLVGKRNNLADQYPALTPMPYGKIWTLQPKLEWVLEIVEAADKAKIPVFLKNNLVPMIADSLNSDKVKLYDEGIWLRQEMPDLERR</sequence>
<proteinExistence type="predicted"/>
<dbReference type="EMBL" id="BARV01002879">
    <property type="protein sequence ID" value="GAH97147.1"/>
    <property type="molecule type" value="Genomic_DNA"/>
</dbReference>
<gene>
    <name evidence="1" type="ORF">S06H3_07180</name>
</gene>
<protein>
    <submittedName>
        <fullName evidence="1">Uncharacterized protein</fullName>
    </submittedName>
</protein>